<evidence type="ECO:0000313" key="5">
    <source>
        <dbReference type="Proteomes" id="UP001303473"/>
    </source>
</evidence>
<sequence>MKVSLILSSFCVVGSVLGAGTQNPFDNDDDPIPDPSGGGQKPLDPNSGGGGGGGGSQCNCPGDNKEPVGPLLDKEGCPATRAAAPGPGPSLQYASSPICPDADGKIYQTKDGATFYIQCCTHGASTTIRTLVTQDFRECMNECSKTDGCNSVQFVAHERANEPLHTCKLSKEGGYSSAVCGATDMHTYAFLIDPPAIEAPSSAAVACSTECPFANGQQFVTATGEAFHMDCGMRHGTTPIYRDRQATFKDCVQACGRLLACHSVDYDKARNICYYSNHQAEPTISAPGFASAHSMGCAGACGGGACGGCGGGKKDDDSASQQPQDTSPFPQDGTLGSNEPPEAVCPGSNGQIKTINGKRYKLMCDVATICTVPVNDIRPEPYPVRTLDECIADCSNNAECLSINYFTDGDTTAKGGRCNIRRCNPTPISAPGIIAIFPA</sequence>
<feature type="signal peptide" evidence="2">
    <location>
        <begin position="1"/>
        <end position="18"/>
    </location>
</feature>
<feature type="domain" description="Apple" evidence="3">
    <location>
        <begin position="130"/>
        <end position="169"/>
    </location>
</feature>
<feature type="domain" description="Apple" evidence="3">
    <location>
        <begin position="375"/>
        <end position="418"/>
    </location>
</feature>
<evidence type="ECO:0000313" key="4">
    <source>
        <dbReference type="EMBL" id="KAK3940416.1"/>
    </source>
</evidence>
<dbReference type="InterPro" id="IPR003609">
    <property type="entry name" value="Pan_app"/>
</dbReference>
<dbReference type="AlphaFoldDB" id="A0AAN6S5B3"/>
<feature type="region of interest" description="Disordered" evidence="1">
    <location>
        <begin position="317"/>
        <end position="348"/>
    </location>
</feature>
<name>A0AAN6S5B3_9PEZI</name>
<evidence type="ECO:0000256" key="1">
    <source>
        <dbReference type="SAM" id="MobiDB-lite"/>
    </source>
</evidence>
<evidence type="ECO:0000256" key="2">
    <source>
        <dbReference type="SAM" id="SignalP"/>
    </source>
</evidence>
<accession>A0AAN6S5B3</accession>
<keyword evidence="2" id="KW-0732">Signal</keyword>
<feature type="compositionally biased region" description="Gly residues" evidence="1">
    <location>
        <begin position="47"/>
        <end position="56"/>
    </location>
</feature>
<dbReference type="Proteomes" id="UP001303473">
    <property type="component" value="Unassembled WGS sequence"/>
</dbReference>
<dbReference type="EMBL" id="MU853796">
    <property type="protein sequence ID" value="KAK3940416.1"/>
    <property type="molecule type" value="Genomic_DNA"/>
</dbReference>
<protein>
    <recommendedName>
        <fullName evidence="3">Apple domain-containing protein</fullName>
    </recommendedName>
</protein>
<proteinExistence type="predicted"/>
<keyword evidence="5" id="KW-1185">Reference proteome</keyword>
<feature type="region of interest" description="Disordered" evidence="1">
    <location>
        <begin position="22"/>
        <end position="92"/>
    </location>
</feature>
<gene>
    <name evidence="4" type="ORF">QBC46DRAFT_385330</name>
</gene>
<feature type="chain" id="PRO_5042967404" description="Apple domain-containing protein" evidence="2">
    <location>
        <begin position="19"/>
        <end position="439"/>
    </location>
</feature>
<evidence type="ECO:0000259" key="3">
    <source>
        <dbReference type="Pfam" id="PF14295"/>
    </source>
</evidence>
<dbReference type="Pfam" id="PF14295">
    <property type="entry name" value="PAN_4"/>
    <property type="match status" value="2"/>
</dbReference>
<feature type="compositionally biased region" description="Polar residues" evidence="1">
    <location>
        <begin position="319"/>
        <end position="337"/>
    </location>
</feature>
<comment type="caution">
    <text evidence="4">The sequence shown here is derived from an EMBL/GenBank/DDBJ whole genome shotgun (WGS) entry which is preliminary data.</text>
</comment>
<reference evidence="5" key="1">
    <citation type="journal article" date="2023" name="Mol. Phylogenet. Evol.">
        <title>Genome-scale phylogeny and comparative genomics of the fungal order Sordariales.</title>
        <authorList>
            <person name="Hensen N."/>
            <person name="Bonometti L."/>
            <person name="Westerberg I."/>
            <person name="Brannstrom I.O."/>
            <person name="Guillou S."/>
            <person name="Cros-Aarteil S."/>
            <person name="Calhoun S."/>
            <person name="Haridas S."/>
            <person name="Kuo A."/>
            <person name="Mondo S."/>
            <person name="Pangilinan J."/>
            <person name="Riley R."/>
            <person name="LaButti K."/>
            <person name="Andreopoulos B."/>
            <person name="Lipzen A."/>
            <person name="Chen C."/>
            <person name="Yan M."/>
            <person name="Daum C."/>
            <person name="Ng V."/>
            <person name="Clum A."/>
            <person name="Steindorff A."/>
            <person name="Ohm R.A."/>
            <person name="Martin F."/>
            <person name="Silar P."/>
            <person name="Natvig D.O."/>
            <person name="Lalanne C."/>
            <person name="Gautier V."/>
            <person name="Ament-Velasquez S.L."/>
            <person name="Kruys A."/>
            <person name="Hutchinson M.I."/>
            <person name="Powell A.J."/>
            <person name="Barry K."/>
            <person name="Miller A.N."/>
            <person name="Grigoriev I.V."/>
            <person name="Debuchy R."/>
            <person name="Gladieux P."/>
            <person name="Hiltunen Thoren M."/>
            <person name="Johannesson H."/>
        </authorList>
    </citation>
    <scope>NUCLEOTIDE SEQUENCE [LARGE SCALE GENOMIC DNA]</scope>
    <source>
        <strain evidence="5">CBS 340.73</strain>
    </source>
</reference>
<organism evidence="4 5">
    <name type="scientific">Diplogelasinospora grovesii</name>
    <dbReference type="NCBI Taxonomy" id="303347"/>
    <lineage>
        <taxon>Eukaryota</taxon>
        <taxon>Fungi</taxon>
        <taxon>Dikarya</taxon>
        <taxon>Ascomycota</taxon>
        <taxon>Pezizomycotina</taxon>
        <taxon>Sordariomycetes</taxon>
        <taxon>Sordariomycetidae</taxon>
        <taxon>Sordariales</taxon>
        <taxon>Diplogelasinosporaceae</taxon>
        <taxon>Diplogelasinospora</taxon>
    </lineage>
</organism>